<evidence type="ECO:0000313" key="2">
    <source>
        <dbReference type="EMBL" id="UJG44269.1"/>
    </source>
</evidence>
<reference evidence="2" key="1">
    <citation type="journal article" date="2022" name="Nat. Microbiol.">
        <title>Unique mobile elements and scalable gene flow at the prokaryote-eukaryote boundary revealed by circularized Asgard archaea genomes.</title>
        <authorList>
            <person name="Wu F."/>
            <person name="Speth D.R."/>
            <person name="Philosof A."/>
            <person name="Cremiere A."/>
            <person name="Narayanan A."/>
            <person name="Barco R.A."/>
            <person name="Connon S.A."/>
            <person name="Amend J.P."/>
            <person name="Antoshechkin I.A."/>
            <person name="Orphan V.J."/>
        </authorList>
    </citation>
    <scope>NUCLEOTIDE SEQUENCE</scope>
    <source>
        <strain evidence="2">PR6</strain>
    </source>
</reference>
<dbReference type="Gene3D" id="3.60.15.10">
    <property type="entry name" value="Ribonuclease Z/Hydroxyacylglutathione hydrolase-like"/>
    <property type="match status" value="1"/>
</dbReference>
<dbReference type="CDD" id="cd06262">
    <property type="entry name" value="metallo-hydrolase-like_MBL-fold"/>
    <property type="match status" value="1"/>
</dbReference>
<protein>
    <submittedName>
        <fullName evidence="2">MBL fold metallo-hydrolase</fullName>
    </submittedName>
</protein>
<dbReference type="EMBL" id="CP084167">
    <property type="protein sequence ID" value="UJG44269.1"/>
    <property type="molecule type" value="Genomic_DNA"/>
</dbReference>
<dbReference type="AlphaFoldDB" id="A0A9Y1BTU6"/>
<dbReference type="InterPro" id="IPR001279">
    <property type="entry name" value="Metallo-B-lactamas"/>
</dbReference>
<dbReference type="PANTHER" id="PTHR23131">
    <property type="entry name" value="ENDORIBONUCLEASE LACTB2"/>
    <property type="match status" value="1"/>
</dbReference>
<dbReference type="Proteomes" id="UP001200513">
    <property type="component" value="Chromosome"/>
</dbReference>
<name>A0A9Y1BTU6_9ARCH</name>
<proteinExistence type="predicted"/>
<dbReference type="InterPro" id="IPR036866">
    <property type="entry name" value="RibonucZ/Hydroxyglut_hydro"/>
</dbReference>
<sequence length="479" mass="56490">MNSVDGVSLVIGDICKKNIRFLLEKRNNSLLPYSPHCFSTILADFTDKDKQLFEKVKKRYGLITIDMLYRLVGLRILIEKRLISIHRKGEEEIDDTYKRIQKIDQFQLCLFLHSMHECGEYSFFSEKRNKRTIIKQYFFTPPYSVKIRKRNTRWFNFSKIAKKIENPKICFNPLSNLFLETFFNRKKNLFETIKCLENKEENAKINSDLWLFKHKSPIIPPGNYINTFVIGNQHKYIIDPAADSKKEMIKSGFLDFLEKNINEIDGILLTHSHIDHCNQIDFINQRYSIPVFSSMKTAIKLSENTNFKIDGYLEDDQLIYLGDFPFSEKKWKLKVINLNGHTKGSIGFLDTNRRYLFSGDFIFEDRQTLVDPYYGSLEDLRKNIKKLLKLNITFIHPAHGDIFKFNKLWAKKNLLLLDNQEEKIKEGLRNGYSSIAEITKYVFSDNFDHAGKLLTLAHIQYLEEKNIVNKRGEDYFLNK</sequence>
<dbReference type="InterPro" id="IPR050662">
    <property type="entry name" value="Sec-metab_biosynth-thioest"/>
</dbReference>
<dbReference type="SUPFAM" id="SSF56281">
    <property type="entry name" value="Metallo-hydrolase/oxidoreductase"/>
    <property type="match status" value="1"/>
</dbReference>
<organism evidence="2">
    <name type="scientific">Candidatus Heimdallarchaeum endolithica</name>
    <dbReference type="NCBI Taxonomy" id="2876572"/>
    <lineage>
        <taxon>Archaea</taxon>
        <taxon>Promethearchaeati</taxon>
        <taxon>Candidatus Heimdallarchaeota</taxon>
        <taxon>Candidatus Heimdallarchaeia (ex Rinke et al. 2021) (nom. nud.)</taxon>
        <taxon>Candidatus Heimdallarchaeales</taxon>
        <taxon>Candidatus Heimdallarchaeaceae</taxon>
        <taxon>Candidatus Heimdallarchaeum</taxon>
    </lineage>
</organism>
<dbReference type="PANTHER" id="PTHR23131:SF0">
    <property type="entry name" value="ENDORIBONUCLEASE LACTB2"/>
    <property type="match status" value="1"/>
</dbReference>
<dbReference type="SMART" id="SM00849">
    <property type="entry name" value="Lactamase_B"/>
    <property type="match status" value="1"/>
</dbReference>
<gene>
    <name evidence="2" type="ORF">K9W46_03575</name>
</gene>
<feature type="domain" description="Metallo-beta-lactamase" evidence="1">
    <location>
        <begin position="224"/>
        <end position="399"/>
    </location>
</feature>
<evidence type="ECO:0000259" key="1">
    <source>
        <dbReference type="SMART" id="SM00849"/>
    </source>
</evidence>
<accession>A0A9Y1BTU6</accession>
<dbReference type="Pfam" id="PF00753">
    <property type="entry name" value="Lactamase_B"/>
    <property type="match status" value="1"/>
</dbReference>